<gene>
    <name evidence="1" type="ORF">BRSU_2799</name>
</gene>
<reference evidence="2" key="1">
    <citation type="submission" date="2015-04" db="EMBL/GenBank/DDBJ databases">
        <authorList>
            <person name="Mushtaq Mamoona"/>
        </authorList>
    </citation>
    <scope>NUCLEOTIDE SEQUENCE [LARGE SCALE GENOMIC DNA]</scope>
    <source>
        <strain evidence="2">AN4859/03</strain>
    </source>
</reference>
<proteinExistence type="predicted"/>
<dbReference type="SUPFAM" id="SSF53335">
    <property type="entry name" value="S-adenosyl-L-methionine-dependent methyltransferases"/>
    <property type="match status" value="1"/>
</dbReference>
<dbReference type="EMBL" id="CVLB01000004">
    <property type="protein sequence ID" value="CRF35677.1"/>
    <property type="molecule type" value="Genomic_DNA"/>
</dbReference>
<name>A0A0G4KB12_9SPIR</name>
<evidence type="ECO:0000313" key="2">
    <source>
        <dbReference type="Proteomes" id="UP000043763"/>
    </source>
</evidence>
<evidence type="ECO:0000313" key="1">
    <source>
        <dbReference type="EMBL" id="CRF35677.1"/>
    </source>
</evidence>
<dbReference type="Gene3D" id="3.40.50.150">
    <property type="entry name" value="Vaccinia Virus protein VP39"/>
    <property type="match status" value="1"/>
</dbReference>
<keyword evidence="2" id="KW-1185">Reference proteome</keyword>
<protein>
    <recommendedName>
        <fullName evidence="3">Methyltransferase domain-containing protein</fullName>
    </recommendedName>
</protein>
<organism evidence="1 2">
    <name type="scientific">Brachyspira suanatina</name>
    <dbReference type="NCBI Taxonomy" id="381802"/>
    <lineage>
        <taxon>Bacteria</taxon>
        <taxon>Pseudomonadati</taxon>
        <taxon>Spirochaetota</taxon>
        <taxon>Spirochaetia</taxon>
        <taxon>Brachyspirales</taxon>
        <taxon>Brachyspiraceae</taxon>
        <taxon>Brachyspira</taxon>
    </lineage>
</organism>
<dbReference type="InterPro" id="IPR029063">
    <property type="entry name" value="SAM-dependent_MTases_sf"/>
</dbReference>
<dbReference type="AlphaFoldDB" id="A0A0G4KB12"/>
<evidence type="ECO:0008006" key="3">
    <source>
        <dbReference type="Google" id="ProtNLM"/>
    </source>
</evidence>
<accession>A0A0G4KB12</accession>
<dbReference type="Proteomes" id="UP000043763">
    <property type="component" value="Unassembled WGS sequence"/>
</dbReference>
<sequence>MILPMIFKYYKPNSIIDIGCGIGTWLSAALELGIQNLQGMDCNEISEDYLLLPRKYIAIDNL</sequence>